<protein>
    <submittedName>
        <fullName evidence="1">Uncharacterized protein</fullName>
    </submittedName>
</protein>
<gene>
    <name evidence="1" type="ORF">WA026_000589</name>
</gene>
<dbReference type="AlphaFoldDB" id="A0AAW1V6J9"/>
<dbReference type="EMBL" id="JARQZJ010000121">
    <property type="protein sequence ID" value="KAK9888333.1"/>
    <property type="molecule type" value="Genomic_DNA"/>
</dbReference>
<dbReference type="Proteomes" id="UP001431783">
    <property type="component" value="Unassembled WGS sequence"/>
</dbReference>
<comment type="caution">
    <text evidence="1">The sequence shown here is derived from an EMBL/GenBank/DDBJ whole genome shotgun (WGS) entry which is preliminary data.</text>
</comment>
<accession>A0AAW1V6J9</accession>
<proteinExistence type="predicted"/>
<sequence length="131" mass="15115">MSGYITAYIVSLIETTKSVWQLKHILVQIQTDMPLKKIIIGQLYLVFLHVALRYKHLKSFINEDTLLETSTNFFPYPLLFVCTLNLLIGDCTAFCQFVKPWNFCCVSSSTCALLHAEEAISYIFRAQLQHF</sequence>
<reference evidence="1 2" key="1">
    <citation type="submission" date="2023-03" db="EMBL/GenBank/DDBJ databases">
        <title>Genome insight into feeding habits of ladybird beetles.</title>
        <authorList>
            <person name="Li H.-S."/>
            <person name="Huang Y.-H."/>
            <person name="Pang H."/>
        </authorList>
    </citation>
    <scope>NUCLEOTIDE SEQUENCE [LARGE SCALE GENOMIC DNA]</scope>
    <source>
        <strain evidence="1">SYSU_2023b</strain>
        <tissue evidence="1">Whole body</tissue>
    </source>
</reference>
<name>A0AAW1V6J9_9CUCU</name>
<organism evidence="1 2">
    <name type="scientific">Henosepilachna vigintioctopunctata</name>
    <dbReference type="NCBI Taxonomy" id="420089"/>
    <lineage>
        <taxon>Eukaryota</taxon>
        <taxon>Metazoa</taxon>
        <taxon>Ecdysozoa</taxon>
        <taxon>Arthropoda</taxon>
        <taxon>Hexapoda</taxon>
        <taxon>Insecta</taxon>
        <taxon>Pterygota</taxon>
        <taxon>Neoptera</taxon>
        <taxon>Endopterygota</taxon>
        <taxon>Coleoptera</taxon>
        <taxon>Polyphaga</taxon>
        <taxon>Cucujiformia</taxon>
        <taxon>Coccinelloidea</taxon>
        <taxon>Coccinellidae</taxon>
        <taxon>Epilachninae</taxon>
        <taxon>Epilachnini</taxon>
        <taxon>Henosepilachna</taxon>
    </lineage>
</organism>
<evidence type="ECO:0000313" key="1">
    <source>
        <dbReference type="EMBL" id="KAK9888333.1"/>
    </source>
</evidence>
<keyword evidence="2" id="KW-1185">Reference proteome</keyword>
<evidence type="ECO:0000313" key="2">
    <source>
        <dbReference type="Proteomes" id="UP001431783"/>
    </source>
</evidence>